<comment type="subcellular location">
    <subcellularLocation>
        <location evidence="1">Nucleus</location>
    </subcellularLocation>
</comment>
<dbReference type="Proteomes" id="UP000827092">
    <property type="component" value="Unassembled WGS sequence"/>
</dbReference>
<evidence type="ECO:0000256" key="3">
    <source>
        <dbReference type="ARBA" id="ARBA00023242"/>
    </source>
</evidence>
<feature type="domain" description="SPOC" evidence="5">
    <location>
        <begin position="10"/>
        <end position="176"/>
    </location>
</feature>
<dbReference type="InterPro" id="IPR016194">
    <property type="entry name" value="SPOC-like_C_dom_sf"/>
</dbReference>
<dbReference type="SUPFAM" id="SSF100939">
    <property type="entry name" value="SPOC domain-like"/>
    <property type="match status" value="1"/>
</dbReference>
<dbReference type="GO" id="GO:0003723">
    <property type="term" value="F:RNA binding"/>
    <property type="evidence" value="ECO:0007669"/>
    <property type="project" value="UniProtKB-KW"/>
</dbReference>
<feature type="compositionally biased region" description="Polar residues" evidence="4">
    <location>
        <begin position="205"/>
        <end position="216"/>
    </location>
</feature>
<accession>A0AAV6V6L0</accession>
<evidence type="ECO:0000256" key="1">
    <source>
        <dbReference type="ARBA" id="ARBA00004123"/>
    </source>
</evidence>
<dbReference type="Pfam" id="PF07744">
    <property type="entry name" value="SPOC"/>
    <property type="match status" value="1"/>
</dbReference>
<dbReference type="InterPro" id="IPR010912">
    <property type="entry name" value="SPOC_met"/>
</dbReference>
<proteinExistence type="predicted"/>
<dbReference type="Gene3D" id="2.40.290.10">
    <property type="match status" value="1"/>
</dbReference>
<name>A0AAV6V6L0_9ARAC</name>
<keyword evidence="7" id="KW-1185">Reference proteome</keyword>
<dbReference type="EMBL" id="JAFNEN010000159">
    <property type="protein sequence ID" value="KAG8191488.1"/>
    <property type="molecule type" value="Genomic_DNA"/>
</dbReference>
<evidence type="ECO:0000313" key="7">
    <source>
        <dbReference type="Proteomes" id="UP000827092"/>
    </source>
</evidence>
<dbReference type="AlphaFoldDB" id="A0AAV6V6L0"/>
<dbReference type="InterPro" id="IPR012921">
    <property type="entry name" value="SPOC_C"/>
</dbReference>
<feature type="compositionally biased region" description="Polar residues" evidence="4">
    <location>
        <begin position="179"/>
        <end position="195"/>
    </location>
</feature>
<evidence type="ECO:0000313" key="6">
    <source>
        <dbReference type="EMBL" id="KAG8191488.1"/>
    </source>
</evidence>
<gene>
    <name evidence="6" type="ORF">JTE90_020735</name>
</gene>
<feature type="compositionally biased region" description="Basic and acidic residues" evidence="4">
    <location>
        <begin position="248"/>
        <end position="261"/>
    </location>
</feature>
<dbReference type="GO" id="GO:0005634">
    <property type="term" value="C:nucleus"/>
    <property type="evidence" value="ECO:0007669"/>
    <property type="project" value="UniProtKB-SubCell"/>
</dbReference>
<evidence type="ECO:0000259" key="5">
    <source>
        <dbReference type="PROSITE" id="PS50917"/>
    </source>
</evidence>
<keyword evidence="2" id="KW-0694">RNA-binding</keyword>
<organism evidence="6 7">
    <name type="scientific">Oedothorax gibbosus</name>
    <dbReference type="NCBI Taxonomy" id="931172"/>
    <lineage>
        <taxon>Eukaryota</taxon>
        <taxon>Metazoa</taxon>
        <taxon>Ecdysozoa</taxon>
        <taxon>Arthropoda</taxon>
        <taxon>Chelicerata</taxon>
        <taxon>Arachnida</taxon>
        <taxon>Araneae</taxon>
        <taxon>Araneomorphae</taxon>
        <taxon>Entelegynae</taxon>
        <taxon>Araneoidea</taxon>
        <taxon>Linyphiidae</taxon>
        <taxon>Erigoninae</taxon>
        <taxon>Oedothorax</taxon>
    </lineage>
</organism>
<reference evidence="6 7" key="1">
    <citation type="journal article" date="2022" name="Nat. Ecol. Evol.">
        <title>A masculinizing supergene underlies an exaggerated male reproductive morph in a spider.</title>
        <authorList>
            <person name="Hendrickx F."/>
            <person name="De Corte Z."/>
            <person name="Sonet G."/>
            <person name="Van Belleghem S.M."/>
            <person name="Kostlbacher S."/>
            <person name="Vangestel C."/>
        </authorList>
    </citation>
    <scope>NUCLEOTIDE SEQUENCE [LARGE SCALE GENOMIC DNA]</scope>
    <source>
        <strain evidence="6">W744_W776</strain>
    </source>
</reference>
<evidence type="ECO:0000256" key="2">
    <source>
        <dbReference type="ARBA" id="ARBA00022884"/>
    </source>
</evidence>
<comment type="caution">
    <text evidence="6">The sequence shown here is derived from an EMBL/GenBank/DDBJ whole genome shotgun (WGS) entry which is preliminary data.</text>
</comment>
<sequence>MAEAQENRTEEHMLQGRPVVWRGDLQLRFRHVPIQLHILSGNRALAERCFPQEELEVLQMSRTIRVCGLRMDEITRKTRKYVEHAILIGMAEADEEKGFLDELRRAQILKNNFMEYFYCKRSVGFLRLFDKDDDQYELHVFPHCAFSSEYLMRLVPEDWPRLQHSAYLLFFLTKKSSREPSPTTWLGDQLPNESQNRLEDPDGPNPNSEQQSQASRQHQEHDYSHFSFSETQPQEHDYSHFSFSETQPQEHDYSYFSFSER</sequence>
<protein>
    <recommendedName>
        <fullName evidence="5">SPOC domain-containing protein</fullName>
    </recommendedName>
</protein>
<feature type="region of interest" description="Disordered" evidence="4">
    <location>
        <begin position="177"/>
        <end position="261"/>
    </location>
</feature>
<dbReference type="PROSITE" id="PS50917">
    <property type="entry name" value="SPOC"/>
    <property type="match status" value="1"/>
</dbReference>
<keyword evidence="3" id="KW-0539">Nucleus</keyword>
<evidence type="ECO:0000256" key="4">
    <source>
        <dbReference type="SAM" id="MobiDB-lite"/>
    </source>
</evidence>